<reference evidence="1 3" key="1">
    <citation type="submission" date="2016-10" db="EMBL/GenBank/DDBJ databases">
        <authorList>
            <person name="Varghese N."/>
            <person name="Submissions S."/>
        </authorList>
    </citation>
    <scope>NUCLEOTIDE SEQUENCE [LARGE SCALE GENOMIC DNA]</scope>
    <source>
        <strain evidence="1 3">FF3</strain>
    </source>
</reference>
<organism evidence="1 3">
    <name type="scientific">Marinovum algicola</name>
    <dbReference type="NCBI Taxonomy" id="42444"/>
    <lineage>
        <taxon>Bacteria</taxon>
        <taxon>Pseudomonadati</taxon>
        <taxon>Pseudomonadota</taxon>
        <taxon>Alphaproteobacteria</taxon>
        <taxon>Rhodobacterales</taxon>
        <taxon>Roseobacteraceae</taxon>
        <taxon>Marinovum</taxon>
    </lineage>
</organism>
<protein>
    <submittedName>
        <fullName evidence="1">Uncharacterized protein</fullName>
    </submittedName>
</protein>
<evidence type="ECO:0000313" key="2">
    <source>
        <dbReference type="EMBL" id="SEK10112.1"/>
    </source>
</evidence>
<feature type="non-terminal residue" evidence="1">
    <location>
        <position position="76"/>
    </location>
</feature>
<keyword evidence="3" id="KW-1185">Reference proteome</keyword>
<sequence length="76" mass="8265">MNSPSNSPLGGRAGADDVALVSAYLADNPRLSKGAVGAARHFLKWARARKIPTRDLDASAVDRFLRHRCRCGRYSP</sequence>
<dbReference type="Proteomes" id="UP000182932">
    <property type="component" value="Unassembled WGS sequence"/>
</dbReference>
<dbReference type="EMBL" id="FNYY01000032">
    <property type="protein sequence ID" value="SEK10112.1"/>
    <property type="molecule type" value="Genomic_DNA"/>
</dbReference>
<dbReference type="EMBL" id="FNYY01000030">
    <property type="protein sequence ID" value="SEK09637.1"/>
    <property type="molecule type" value="Genomic_DNA"/>
</dbReference>
<comment type="caution">
    <text evidence="1">The sequence shown here is derived from an EMBL/GenBank/DDBJ whole genome shotgun (WGS) entry which is preliminary data.</text>
</comment>
<gene>
    <name evidence="1" type="ORF">SAMN04487940_13044</name>
    <name evidence="2" type="ORF">SAMN04487940_1321</name>
</gene>
<name>A0A975WF14_9RHOB</name>
<dbReference type="AlphaFoldDB" id="A0A975WF14"/>
<evidence type="ECO:0000313" key="1">
    <source>
        <dbReference type="EMBL" id="SEK09637.1"/>
    </source>
</evidence>
<accession>A0A975WF14</accession>
<proteinExistence type="predicted"/>
<evidence type="ECO:0000313" key="3">
    <source>
        <dbReference type="Proteomes" id="UP000182932"/>
    </source>
</evidence>